<dbReference type="InterPro" id="IPR050646">
    <property type="entry name" value="Cas1"/>
</dbReference>
<evidence type="ECO:0000256" key="8">
    <source>
        <dbReference type="ARBA" id="ARBA00023014"/>
    </source>
</evidence>
<dbReference type="PANTHER" id="PTHR34353">
    <property type="entry name" value="CRISPR-ASSOCIATED ENDONUCLEASE CAS1 1"/>
    <property type="match status" value="1"/>
</dbReference>
<feature type="binding site" evidence="14">
    <location>
        <position position="421"/>
    </location>
    <ligand>
        <name>Mn(2+)</name>
        <dbReference type="ChEBI" id="CHEBI:29035"/>
    </ligand>
</feature>
<evidence type="ECO:0000256" key="14">
    <source>
        <dbReference type="HAMAP-Rule" id="MF_01470"/>
    </source>
</evidence>
<comment type="function">
    <text evidence="14">CRISPR (clustered regularly interspaced short palindromic repeat), is an adaptive immune system that provides protection against mobile genetic elements (viruses, transposable elements and conjugative plasmids). CRISPR clusters contain spacers, sequences complementary to antecedent mobile elements, and target invading nucleic acids. CRISPR clusters are transcribed and processed into CRISPR RNA (crRNA). Acts as a dsDNA endonuclease. Involved in the integration of spacer DNA into the CRISPR cassette.</text>
</comment>
<keyword evidence="7" id="KW-0408">Iron</keyword>
<dbReference type="Gene3D" id="3.90.320.10">
    <property type="match status" value="1"/>
</dbReference>
<keyword evidence="9 14" id="KW-0051">Antiviral defense</keyword>
<keyword evidence="4 14" id="KW-0378">Hydrolase</keyword>
<evidence type="ECO:0000256" key="7">
    <source>
        <dbReference type="ARBA" id="ARBA00023004"/>
    </source>
</evidence>
<dbReference type="EMBL" id="QRPH01000002">
    <property type="protein sequence ID" value="RHL96919.1"/>
    <property type="molecule type" value="Genomic_DNA"/>
</dbReference>
<dbReference type="InterPro" id="IPR011604">
    <property type="entry name" value="PDDEXK-like_dom_sf"/>
</dbReference>
<feature type="domain" description="DUF83" evidence="15">
    <location>
        <begin position="9"/>
        <end position="183"/>
    </location>
</feature>
<organism evidence="16 17">
    <name type="scientific">Bifidobacterium pseudocatenulatum</name>
    <dbReference type="NCBI Taxonomy" id="28026"/>
    <lineage>
        <taxon>Bacteria</taxon>
        <taxon>Bacillati</taxon>
        <taxon>Actinomycetota</taxon>
        <taxon>Actinomycetes</taxon>
        <taxon>Bifidobacteriales</taxon>
        <taxon>Bifidobacteriaceae</taxon>
        <taxon>Bifidobacterium</taxon>
    </lineage>
</organism>
<keyword evidence="10 14" id="KW-0238">DNA-binding</keyword>
<evidence type="ECO:0000259" key="15">
    <source>
        <dbReference type="Pfam" id="PF01930"/>
    </source>
</evidence>
<evidence type="ECO:0000256" key="2">
    <source>
        <dbReference type="ARBA" id="ARBA00022723"/>
    </source>
</evidence>
<dbReference type="CDD" id="cd09634">
    <property type="entry name" value="Cas1_I-II-III"/>
    <property type="match status" value="1"/>
</dbReference>
<keyword evidence="8" id="KW-0411">Iron-sulfur</keyword>
<evidence type="ECO:0000256" key="6">
    <source>
        <dbReference type="ARBA" id="ARBA00022842"/>
    </source>
</evidence>
<dbReference type="Pfam" id="PF01930">
    <property type="entry name" value="Cas_Cas4"/>
    <property type="match status" value="1"/>
</dbReference>
<keyword evidence="5" id="KW-0269">Exonuclease</keyword>
<dbReference type="HAMAP" id="MF_01470">
    <property type="entry name" value="Cas1"/>
    <property type="match status" value="1"/>
</dbReference>
<dbReference type="RefSeq" id="WP_118376209.1">
    <property type="nucleotide sequence ID" value="NZ_QRPH01000002.1"/>
</dbReference>
<dbReference type="GO" id="GO:0051607">
    <property type="term" value="P:defense response to virus"/>
    <property type="evidence" value="ECO:0007669"/>
    <property type="project" value="UniProtKB-UniRule"/>
</dbReference>
<evidence type="ECO:0000256" key="12">
    <source>
        <dbReference type="ARBA" id="ARBA00033996"/>
    </source>
</evidence>
<dbReference type="EC" id="3.1.-.-" evidence="14"/>
<evidence type="ECO:0000256" key="10">
    <source>
        <dbReference type="ARBA" id="ARBA00023125"/>
    </source>
</evidence>
<evidence type="ECO:0000256" key="9">
    <source>
        <dbReference type="ARBA" id="ARBA00023118"/>
    </source>
</evidence>
<dbReference type="InterPro" id="IPR042211">
    <property type="entry name" value="CRISPR-assoc_Cas1_N"/>
</dbReference>
<dbReference type="NCBIfam" id="TIGR00372">
    <property type="entry name" value="cas4"/>
    <property type="match status" value="1"/>
</dbReference>
<dbReference type="InterPro" id="IPR013343">
    <property type="entry name" value="CRISPR-assoc_prot_Cas4"/>
</dbReference>
<dbReference type="Gene3D" id="1.20.120.920">
    <property type="entry name" value="CRISPR-associated endonuclease Cas1, C-terminal domain"/>
    <property type="match status" value="1"/>
</dbReference>
<dbReference type="GO" id="GO:0003677">
    <property type="term" value="F:DNA binding"/>
    <property type="evidence" value="ECO:0007669"/>
    <property type="project" value="UniProtKB-KW"/>
</dbReference>
<dbReference type="InterPro" id="IPR022765">
    <property type="entry name" value="Dna2/Cas4_DUF83"/>
</dbReference>
<keyword evidence="6 14" id="KW-0460">Magnesium</keyword>
<dbReference type="AlphaFoldDB" id="A0AAQ0LUJ6"/>
<dbReference type="Gene3D" id="3.100.10.20">
    <property type="entry name" value="CRISPR-associated endonuclease Cas1, N-terminal domain"/>
    <property type="match status" value="1"/>
</dbReference>
<comment type="caution">
    <text evidence="16">The sequence shown here is derived from an EMBL/GenBank/DDBJ whole genome shotgun (WGS) entry which is preliminary data.</text>
</comment>
<name>A0AAQ0LUJ6_BIFPS</name>
<protein>
    <recommendedName>
        <fullName evidence="14">CRISPR-associated endonuclease Cas1</fullName>
        <ecNumber evidence="14">3.1.-.-</ecNumber>
    </recommendedName>
</protein>
<evidence type="ECO:0000313" key="16">
    <source>
        <dbReference type="EMBL" id="RHL96919.1"/>
    </source>
</evidence>
<dbReference type="PANTHER" id="PTHR34353:SF2">
    <property type="entry name" value="CRISPR-ASSOCIATED ENDONUCLEASE CAS1 1"/>
    <property type="match status" value="1"/>
</dbReference>
<keyword evidence="3 14" id="KW-0255">Endonuclease</keyword>
<dbReference type="InterPro" id="IPR002729">
    <property type="entry name" value="CRISPR-assoc_Cas1"/>
</dbReference>
<comment type="subunit">
    <text evidence="13 14">Homodimer, forms a heterotetramer with a Cas2 homodimer.</text>
</comment>
<evidence type="ECO:0000256" key="1">
    <source>
        <dbReference type="ARBA" id="ARBA00022722"/>
    </source>
</evidence>
<dbReference type="NCBIfam" id="TIGR00287">
    <property type="entry name" value="cas1"/>
    <property type="match status" value="1"/>
</dbReference>
<proteinExistence type="inferred from homology"/>
<evidence type="ECO:0000256" key="4">
    <source>
        <dbReference type="ARBA" id="ARBA00022801"/>
    </source>
</evidence>
<dbReference type="GO" id="GO:0004519">
    <property type="term" value="F:endonuclease activity"/>
    <property type="evidence" value="ECO:0007669"/>
    <property type="project" value="UniProtKB-UniRule"/>
</dbReference>
<keyword evidence="11 14" id="KW-0464">Manganese</keyword>
<dbReference type="GO" id="GO:0051536">
    <property type="term" value="F:iron-sulfur cluster binding"/>
    <property type="evidence" value="ECO:0007669"/>
    <property type="project" value="UniProtKB-KW"/>
</dbReference>
<evidence type="ECO:0000256" key="11">
    <source>
        <dbReference type="ARBA" id="ARBA00023211"/>
    </source>
</evidence>
<comment type="cofactor">
    <cofactor evidence="14">
        <name>Mg(2+)</name>
        <dbReference type="ChEBI" id="CHEBI:18420"/>
    </cofactor>
    <cofactor evidence="14">
        <name>Mn(2+)</name>
        <dbReference type="ChEBI" id="CHEBI:29035"/>
    </cofactor>
</comment>
<dbReference type="GO" id="GO:0004527">
    <property type="term" value="F:exonuclease activity"/>
    <property type="evidence" value="ECO:0007669"/>
    <property type="project" value="UniProtKB-KW"/>
</dbReference>
<comment type="catalytic activity">
    <reaction evidence="12">
        <text>exonucleolytic cleavage in the 5'- to 3'-direction to yield nucleoside 3'-phosphates.</text>
        <dbReference type="EC" id="3.1.12.1"/>
    </reaction>
</comment>
<feature type="binding site" evidence="14">
    <location>
        <position position="436"/>
    </location>
    <ligand>
        <name>Mn(2+)</name>
        <dbReference type="ChEBI" id="CHEBI:29035"/>
    </ligand>
</feature>
<feature type="binding site" evidence="14">
    <location>
        <position position="352"/>
    </location>
    <ligand>
        <name>Mn(2+)</name>
        <dbReference type="ChEBI" id="CHEBI:29035"/>
    </ligand>
</feature>
<keyword evidence="2 14" id="KW-0479">Metal-binding</keyword>
<dbReference type="GO" id="GO:0043571">
    <property type="term" value="P:maintenance of CRISPR repeat elements"/>
    <property type="evidence" value="ECO:0007669"/>
    <property type="project" value="UniProtKB-UniRule"/>
</dbReference>
<evidence type="ECO:0000313" key="17">
    <source>
        <dbReference type="Proteomes" id="UP000285613"/>
    </source>
</evidence>
<evidence type="ECO:0000256" key="5">
    <source>
        <dbReference type="ARBA" id="ARBA00022839"/>
    </source>
</evidence>
<evidence type="ECO:0000256" key="3">
    <source>
        <dbReference type="ARBA" id="ARBA00022759"/>
    </source>
</evidence>
<evidence type="ECO:0000256" key="13">
    <source>
        <dbReference type="ARBA" id="ARBA00038592"/>
    </source>
</evidence>
<sequence>MDDDPIPISLVANYMFCPRRAWLEAVGEKVESAQIAQGTYDHRKVDRYGGAPDADSFQAVNIRHEGWGVSGRLDAACMTDDGIIIREYKATPVKRAMQVTEAMRTQLALQAACLEDMGFSVAGTEIFFTTHHRRVEVELDQEDYDQAHKAVEETRALINAGHAPEPLEDSARCMRCSHAGICLPEERQLCEVTHRIMVSSPDNQVTHLATPGAKAFTRSGRMIVQKNGEELASVPLDTIQGLQIYGNTDLSSGLIRELMWRDIPIVWCSGTGRMYGWATSSYGPNGEHRVDQHVASHEGRLGLAREFIIAKIHNQSVLLRRSESDNLVLPQLRQIEKQVANANRWQDVLGLEGEAASLYFSQFGHLVKTEKRVDWPWVARMRRPAPDELNSLLDFTYTLLLSDCVRALISCGLDPHAGFLHSSKRNKPALALDLMEEFRAPIADSVVQTVINNGEISVDGFSHVLESVRMTDKTRKTVIQAYERRMETEITHPILKMLWHGWRIILRIVFCCPALFHQLAMLFHTETRDI</sequence>
<reference evidence="16 17" key="1">
    <citation type="submission" date="2018-08" db="EMBL/GenBank/DDBJ databases">
        <title>A genome reference for cultivated species of the human gut microbiota.</title>
        <authorList>
            <person name="Zou Y."/>
            <person name="Xue W."/>
            <person name="Luo G."/>
        </authorList>
    </citation>
    <scope>NUCLEOTIDE SEQUENCE [LARGE SCALE GENOMIC DNA]</scope>
    <source>
        <strain evidence="16 17">AF36-12AT</strain>
    </source>
</reference>
<comment type="similarity">
    <text evidence="14">Belongs to the CRISPR-associated endonuclease Cas1 family.</text>
</comment>
<accession>A0AAQ0LUJ6</accession>
<dbReference type="GO" id="GO:0046872">
    <property type="term" value="F:metal ion binding"/>
    <property type="evidence" value="ECO:0007669"/>
    <property type="project" value="UniProtKB-UniRule"/>
</dbReference>
<gene>
    <name evidence="14 16" type="primary">cas1</name>
    <name evidence="16" type="ORF">DWZ91_02605</name>
</gene>
<keyword evidence="1 14" id="KW-0540">Nuclease</keyword>
<dbReference type="InterPro" id="IPR042206">
    <property type="entry name" value="CRISPR-assoc_Cas1_C"/>
</dbReference>
<dbReference type="Pfam" id="PF01867">
    <property type="entry name" value="Cas_Cas1"/>
    <property type="match status" value="1"/>
</dbReference>
<dbReference type="Proteomes" id="UP000285613">
    <property type="component" value="Unassembled WGS sequence"/>
</dbReference>